<evidence type="ECO:0000256" key="4">
    <source>
        <dbReference type="ARBA" id="ARBA00022692"/>
    </source>
</evidence>
<dbReference type="GO" id="GO:0016020">
    <property type="term" value="C:membrane"/>
    <property type="evidence" value="ECO:0007669"/>
    <property type="project" value="UniProtKB-SubCell"/>
</dbReference>
<feature type="transmembrane region" description="Helical" evidence="9">
    <location>
        <begin position="528"/>
        <end position="556"/>
    </location>
</feature>
<sequence length="638" mass="70355">MRRGKGGQGRARRMVSGGRRMVMVVGLALLCAAVLASAGITGHTPGTVISPQANAFRSRQTLSPIGYYRLPLCPPPEKEMKERSEHPLIGEILMGNRLVPTSYAFKVGENVQCATLCDAQFSAKAVRRANYMIVNGYHVRMFLDNKPLVSLVPNEKSEVYRRGYALGVQHVADTVLPRRNLLYNHLAFTIRVKDRTFSQVTGEEIIGFKVDVSSFSQVSKCSATEFEHTADPYLLPGNRAGVEATVPFTYSVTWEKSDKEYPIEHSVTEEKQRSGHKIAALYGALLTVLAGVVVAFVMLRTVRKDLAVYLDEELDEREAREESGWKLVRGDVFRAPPQAAALATVVGAGCQVAATILTSVFLCALHVVDSTHRGTFLSTVLLFFLIAHSVSGFVAARLLKVFDKASWKSAISCMAAFPVALGFGVMVLNFIQWTKDSTAAISFLRVLGIIFTWVLVSFPFGCFGIYWGLKMDTLAVTAKVSSIPRLIPEDAGSVSLYYVLGGSLVPFVACCVEIPFAMNAFWREEPLLLYGFLTFFSVALLVLCAEVGIVVTYFTLRGEDYRWWWRSYAALATAGLHVFVYSVFFLKRSLQIRALSSVILFLGYMLGVSIMFGMALGSLGFIGSFWLVQNMYGSIKAD</sequence>
<organism evidence="11 12">
    <name type="scientific">Leishmania martiniquensis</name>
    <dbReference type="NCBI Taxonomy" id="1580590"/>
    <lineage>
        <taxon>Eukaryota</taxon>
        <taxon>Discoba</taxon>
        <taxon>Euglenozoa</taxon>
        <taxon>Kinetoplastea</taxon>
        <taxon>Metakinetoplastina</taxon>
        <taxon>Trypanosomatida</taxon>
        <taxon>Trypanosomatidae</taxon>
        <taxon>Leishmaniinae</taxon>
        <taxon>Leishmania</taxon>
    </lineage>
</organism>
<evidence type="ECO:0000256" key="2">
    <source>
        <dbReference type="ARBA" id="ARBA00004555"/>
    </source>
</evidence>
<comment type="subcellular location">
    <subcellularLocation>
        <location evidence="2">Golgi apparatus</location>
    </subcellularLocation>
    <subcellularLocation>
        <location evidence="1">Membrane</location>
        <topology evidence="1">Multi-pass membrane protein</topology>
    </subcellularLocation>
</comment>
<feature type="transmembrane region" description="Helical" evidence="9">
    <location>
        <begin position="411"/>
        <end position="431"/>
    </location>
</feature>
<dbReference type="GO" id="GO:0005794">
    <property type="term" value="C:Golgi apparatus"/>
    <property type="evidence" value="ECO:0007669"/>
    <property type="project" value="UniProtKB-SubCell"/>
</dbReference>
<evidence type="ECO:0000256" key="10">
    <source>
        <dbReference type="SAM" id="SignalP"/>
    </source>
</evidence>
<feature type="signal peptide" evidence="10">
    <location>
        <begin position="1"/>
        <end position="38"/>
    </location>
</feature>
<evidence type="ECO:0000256" key="9">
    <source>
        <dbReference type="RuleBase" id="RU363079"/>
    </source>
</evidence>
<dbReference type="GeneID" id="92512488"/>
<dbReference type="EMBL" id="JAFEUZ010000034">
    <property type="protein sequence ID" value="KAG5468413.1"/>
    <property type="molecule type" value="Genomic_DNA"/>
</dbReference>
<evidence type="ECO:0000256" key="1">
    <source>
        <dbReference type="ARBA" id="ARBA00004141"/>
    </source>
</evidence>
<dbReference type="OrthoDB" id="1666796at2759"/>
<gene>
    <name evidence="11" type="ORF">LSCM1_02393</name>
</gene>
<keyword evidence="5 10" id="KW-0732">Signal</keyword>
<feature type="transmembrane region" description="Helical" evidence="9">
    <location>
        <begin position="443"/>
        <end position="469"/>
    </location>
</feature>
<evidence type="ECO:0000256" key="3">
    <source>
        <dbReference type="ARBA" id="ARBA00005227"/>
    </source>
</evidence>
<proteinExistence type="inferred from homology"/>
<keyword evidence="6 9" id="KW-1133">Transmembrane helix</keyword>
<dbReference type="PANTHER" id="PTHR10766:SF55">
    <property type="entry name" value="TRANSMEMBRANE 9 SUPERFAMILY MEMBER 4"/>
    <property type="match status" value="1"/>
</dbReference>
<dbReference type="AlphaFoldDB" id="A0A836KJW3"/>
<dbReference type="KEGG" id="lmat:92512488"/>
<evidence type="ECO:0000256" key="6">
    <source>
        <dbReference type="ARBA" id="ARBA00022989"/>
    </source>
</evidence>
<feature type="transmembrane region" description="Helical" evidence="9">
    <location>
        <begin position="495"/>
        <end position="522"/>
    </location>
</feature>
<evidence type="ECO:0000313" key="12">
    <source>
        <dbReference type="Proteomes" id="UP000673552"/>
    </source>
</evidence>
<evidence type="ECO:0000313" key="11">
    <source>
        <dbReference type="EMBL" id="KAG5468413.1"/>
    </source>
</evidence>
<evidence type="ECO:0000256" key="8">
    <source>
        <dbReference type="ARBA" id="ARBA00023136"/>
    </source>
</evidence>
<dbReference type="PANTHER" id="PTHR10766">
    <property type="entry name" value="TRANSMEMBRANE 9 SUPERFAMILY PROTEIN"/>
    <property type="match status" value="1"/>
</dbReference>
<keyword evidence="7" id="KW-0333">Golgi apparatus</keyword>
<comment type="similarity">
    <text evidence="3 9">Belongs to the nonaspanin (TM9SF) (TC 9.A.2) family.</text>
</comment>
<evidence type="ECO:0000256" key="5">
    <source>
        <dbReference type="ARBA" id="ARBA00022729"/>
    </source>
</evidence>
<feature type="transmembrane region" description="Helical" evidence="9">
    <location>
        <begin position="339"/>
        <end position="368"/>
    </location>
</feature>
<accession>A0A836KJW3</accession>
<feature type="chain" id="PRO_5032294108" description="Transmembrane 9 superfamily member" evidence="10">
    <location>
        <begin position="39"/>
        <end position="638"/>
    </location>
</feature>
<feature type="transmembrane region" description="Helical" evidence="9">
    <location>
        <begin position="598"/>
        <end position="628"/>
    </location>
</feature>
<comment type="caution">
    <text evidence="11">The sequence shown here is derived from an EMBL/GenBank/DDBJ whole genome shotgun (WGS) entry which is preliminary data.</text>
</comment>
<feature type="transmembrane region" description="Helical" evidence="9">
    <location>
        <begin position="279"/>
        <end position="299"/>
    </location>
</feature>
<protein>
    <recommendedName>
        <fullName evidence="9">Transmembrane 9 superfamily member</fullName>
    </recommendedName>
</protein>
<feature type="transmembrane region" description="Helical" evidence="9">
    <location>
        <begin position="568"/>
        <end position="586"/>
    </location>
</feature>
<evidence type="ECO:0000256" key="7">
    <source>
        <dbReference type="ARBA" id="ARBA00023034"/>
    </source>
</evidence>
<dbReference type="InterPro" id="IPR004240">
    <property type="entry name" value="EMP70"/>
</dbReference>
<keyword evidence="4 9" id="KW-0812">Transmembrane</keyword>
<dbReference type="Proteomes" id="UP000673552">
    <property type="component" value="Chromosome 34"/>
</dbReference>
<reference evidence="11 12" key="1">
    <citation type="submission" date="2021-03" db="EMBL/GenBank/DDBJ databases">
        <title>Leishmania (Mundinia) martiniquensis Genome sequencing and assembly.</title>
        <authorList>
            <person name="Almutairi H."/>
            <person name="Gatherer D."/>
        </authorList>
    </citation>
    <scope>NUCLEOTIDE SEQUENCE [LARGE SCALE GENOMIC DNA]</scope>
    <source>
        <strain evidence="11">LSCM1</strain>
    </source>
</reference>
<dbReference type="Pfam" id="PF02990">
    <property type="entry name" value="EMP70"/>
    <property type="match status" value="1"/>
</dbReference>
<keyword evidence="8 9" id="KW-0472">Membrane</keyword>
<dbReference type="RefSeq" id="XP_067175351.1">
    <property type="nucleotide sequence ID" value="XM_067319976.1"/>
</dbReference>
<dbReference type="GO" id="GO:0072657">
    <property type="term" value="P:protein localization to membrane"/>
    <property type="evidence" value="ECO:0007669"/>
    <property type="project" value="TreeGrafter"/>
</dbReference>
<keyword evidence="12" id="KW-1185">Reference proteome</keyword>
<feature type="transmembrane region" description="Helical" evidence="9">
    <location>
        <begin position="380"/>
        <end position="399"/>
    </location>
</feature>
<name>A0A836KJW3_9TRYP</name>